<dbReference type="Proteomes" id="UP000814033">
    <property type="component" value="Unassembled WGS sequence"/>
</dbReference>
<name>A0ACB8R4E3_9AGAM</name>
<protein>
    <submittedName>
        <fullName evidence="1">Uncharacterized protein</fullName>
    </submittedName>
</protein>
<organism evidence="1 2">
    <name type="scientific">Auriscalpium vulgare</name>
    <dbReference type="NCBI Taxonomy" id="40419"/>
    <lineage>
        <taxon>Eukaryota</taxon>
        <taxon>Fungi</taxon>
        <taxon>Dikarya</taxon>
        <taxon>Basidiomycota</taxon>
        <taxon>Agaricomycotina</taxon>
        <taxon>Agaricomycetes</taxon>
        <taxon>Russulales</taxon>
        <taxon>Auriscalpiaceae</taxon>
        <taxon>Auriscalpium</taxon>
    </lineage>
</organism>
<proteinExistence type="predicted"/>
<gene>
    <name evidence="1" type="ORF">FA95DRAFT_1578062</name>
</gene>
<evidence type="ECO:0000313" key="1">
    <source>
        <dbReference type="EMBL" id="KAI0038678.1"/>
    </source>
</evidence>
<evidence type="ECO:0000313" key="2">
    <source>
        <dbReference type="Proteomes" id="UP000814033"/>
    </source>
</evidence>
<comment type="caution">
    <text evidence="1">The sequence shown here is derived from an EMBL/GenBank/DDBJ whole genome shotgun (WGS) entry which is preliminary data.</text>
</comment>
<dbReference type="EMBL" id="MU276439">
    <property type="protein sequence ID" value="KAI0038678.1"/>
    <property type="molecule type" value="Genomic_DNA"/>
</dbReference>
<sequence>MPPPALPFDIYARVIEFIYILSQTQNIDYPTLSACALVCKDWAAPAQRFLFRRIIHPSDTNADADRWLQRAAPLLLRAFASRPHLGTYVRSLAIHGLPNRSIALLSYCPHIDLLHLVDGANPRVWLHVLRAFGQCPSVLVASTPADGDVVAAARPGVRHLVREDFADRGGDLGALSVSNAGSILNMTSVHRGGASYLRALTTDEVPPDALLKKLTALESLIVDTLPSPSNKFTLPRTLLHFGFHADSPYPRHMWVTKAQCIGRLAVALSELPDLRLVSVTGWSDYDVKRALKGASAARGVAFLEYDDTDAFPTRYHAPKHLPSLPRHPSPSVDLAQPLNPTQRRNESPTAPTHELSRNALSY</sequence>
<keyword evidence="2" id="KW-1185">Reference proteome</keyword>
<reference evidence="1" key="1">
    <citation type="submission" date="2021-02" db="EMBL/GenBank/DDBJ databases">
        <authorList>
            <consortium name="DOE Joint Genome Institute"/>
            <person name="Ahrendt S."/>
            <person name="Looney B.P."/>
            <person name="Miyauchi S."/>
            <person name="Morin E."/>
            <person name="Drula E."/>
            <person name="Courty P.E."/>
            <person name="Chicoki N."/>
            <person name="Fauchery L."/>
            <person name="Kohler A."/>
            <person name="Kuo A."/>
            <person name="Labutti K."/>
            <person name="Pangilinan J."/>
            <person name="Lipzen A."/>
            <person name="Riley R."/>
            <person name="Andreopoulos W."/>
            <person name="He G."/>
            <person name="Johnson J."/>
            <person name="Barry K.W."/>
            <person name="Grigoriev I.V."/>
            <person name="Nagy L."/>
            <person name="Hibbett D."/>
            <person name="Henrissat B."/>
            <person name="Matheny P.B."/>
            <person name="Labbe J."/>
            <person name="Martin F."/>
        </authorList>
    </citation>
    <scope>NUCLEOTIDE SEQUENCE</scope>
    <source>
        <strain evidence="1">FP105234-sp</strain>
    </source>
</reference>
<reference evidence="1" key="2">
    <citation type="journal article" date="2022" name="New Phytol.">
        <title>Evolutionary transition to the ectomycorrhizal habit in the genomes of a hyperdiverse lineage of mushroom-forming fungi.</title>
        <authorList>
            <person name="Looney B."/>
            <person name="Miyauchi S."/>
            <person name="Morin E."/>
            <person name="Drula E."/>
            <person name="Courty P.E."/>
            <person name="Kohler A."/>
            <person name="Kuo A."/>
            <person name="LaButti K."/>
            <person name="Pangilinan J."/>
            <person name="Lipzen A."/>
            <person name="Riley R."/>
            <person name="Andreopoulos W."/>
            <person name="He G."/>
            <person name="Johnson J."/>
            <person name="Nolan M."/>
            <person name="Tritt A."/>
            <person name="Barry K.W."/>
            <person name="Grigoriev I.V."/>
            <person name="Nagy L.G."/>
            <person name="Hibbett D."/>
            <person name="Henrissat B."/>
            <person name="Matheny P.B."/>
            <person name="Labbe J."/>
            <person name="Martin F.M."/>
        </authorList>
    </citation>
    <scope>NUCLEOTIDE SEQUENCE</scope>
    <source>
        <strain evidence="1">FP105234-sp</strain>
    </source>
</reference>
<accession>A0ACB8R4E3</accession>